<gene>
    <name evidence="2" type="primary">smc_2</name>
    <name evidence="2" type="ORF">K239x_28270</name>
</gene>
<keyword evidence="3" id="KW-1185">Reference proteome</keyword>
<evidence type="ECO:0000313" key="2">
    <source>
        <dbReference type="EMBL" id="QDT10836.1"/>
    </source>
</evidence>
<dbReference type="AlphaFoldDB" id="A0A517NUP3"/>
<protein>
    <submittedName>
        <fullName evidence="2">Chromosome partition protein Smc</fullName>
    </submittedName>
</protein>
<proteinExistence type="predicted"/>
<organism evidence="2 3">
    <name type="scientific">Stieleria marina</name>
    <dbReference type="NCBI Taxonomy" id="1930275"/>
    <lineage>
        <taxon>Bacteria</taxon>
        <taxon>Pseudomonadati</taxon>
        <taxon>Planctomycetota</taxon>
        <taxon>Planctomycetia</taxon>
        <taxon>Pirellulales</taxon>
        <taxon>Pirellulaceae</taxon>
        <taxon>Stieleria</taxon>
    </lineage>
</organism>
<reference evidence="2 3" key="1">
    <citation type="submission" date="2019-02" db="EMBL/GenBank/DDBJ databases">
        <title>Deep-cultivation of Planctomycetes and their phenomic and genomic characterization uncovers novel biology.</title>
        <authorList>
            <person name="Wiegand S."/>
            <person name="Jogler M."/>
            <person name="Boedeker C."/>
            <person name="Pinto D."/>
            <person name="Vollmers J."/>
            <person name="Rivas-Marin E."/>
            <person name="Kohn T."/>
            <person name="Peeters S.H."/>
            <person name="Heuer A."/>
            <person name="Rast P."/>
            <person name="Oberbeckmann S."/>
            <person name="Bunk B."/>
            <person name="Jeske O."/>
            <person name="Meyerdierks A."/>
            <person name="Storesund J.E."/>
            <person name="Kallscheuer N."/>
            <person name="Luecker S."/>
            <person name="Lage O.M."/>
            <person name="Pohl T."/>
            <person name="Merkel B.J."/>
            <person name="Hornburger P."/>
            <person name="Mueller R.-W."/>
            <person name="Bruemmer F."/>
            <person name="Labrenz M."/>
            <person name="Spormann A.M."/>
            <person name="Op den Camp H."/>
            <person name="Overmann J."/>
            <person name="Amann R."/>
            <person name="Jetten M.S.M."/>
            <person name="Mascher T."/>
            <person name="Medema M.H."/>
            <person name="Devos D.P."/>
            <person name="Kaster A.-K."/>
            <person name="Ovreas L."/>
            <person name="Rohde M."/>
            <person name="Galperin M.Y."/>
            <person name="Jogler C."/>
        </authorList>
    </citation>
    <scope>NUCLEOTIDE SEQUENCE [LARGE SCALE GENOMIC DNA]</scope>
    <source>
        <strain evidence="2 3">K23_9</strain>
    </source>
</reference>
<evidence type="ECO:0000256" key="1">
    <source>
        <dbReference type="SAM" id="Coils"/>
    </source>
</evidence>
<dbReference type="Proteomes" id="UP000319817">
    <property type="component" value="Chromosome"/>
</dbReference>
<dbReference type="EMBL" id="CP036526">
    <property type="protein sequence ID" value="QDT10836.1"/>
    <property type="molecule type" value="Genomic_DNA"/>
</dbReference>
<feature type="coiled-coil region" evidence="1">
    <location>
        <begin position="201"/>
        <end position="275"/>
    </location>
</feature>
<keyword evidence="1" id="KW-0175">Coiled coil</keyword>
<accession>A0A517NUP3</accession>
<name>A0A517NUP3_9BACT</name>
<sequence>MFIACNYTCGFSPSGPQQNPEEFLNDPIRCEQSVFLQCVACEKRGVVGVGYGQDKHCRVVWPLNFEFWLRDLDRNRTWSCEAGMSQLERTSNHRDDPMIRILITTVALATCSLLASPVSASIPSSLPQTRAIYQDLAGLKTECDRTIQMALRLREATRGARRNVDQSIEVTKAIKSMDGRLVRLIDRLKPYASVPKVRTVVRTLSRNLQRIQAKLHAVRKKTDRCEKEVLRPTQKRLKDLEQSLAGAEQKLRGLKRDIDEKMMQLEQAAQVAQRTRFTRQTLETTARSLRQATSVTLDGVRQIRQQIDLVGRKLPSLNQHAASFRTVGNSLSDMNRKMRTPEDMVGKLDKAIGKKLTIKIPFSRKSVSFTIRQILEKPGQVIGIVLKPLEKLADGILQPILGKMKLEMQPPKGLHELEQKLASLSSLNRSLGSACDKLVGQLNTRIDQQRNGLRAIRITIPATPRLAQQSSTQ</sequence>
<evidence type="ECO:0000313" key="3">
    <source>
        <dbReference type="Proteomes" id="UP000319817"/>
    </source>
</evidence>